<accession>A0ABS2DM93</accession>
<dbReference type="PANTHER" id="PTHR34387:SF1">
    <property type="entry name" value="PERIPLASMIC IMMUNOGENIC PROTEIN"/>
    <property type="match status" value="1"/>
</dbReference>
<dbReference type="InterPro" id="IPR052022">
    <property type="entry name" value="26kDa_periplasmic_antigen"/>
</dbReference>
<evidence type="ECO:0000313" key="1">
    <source>
        <dbReference type="EMBL" id="MBM6619467.1"/>
    </source>
</evidence>
<dbReference type="Gene3D" id="3.30.70.2970">
    <property type="entry name" value="Protein of unknown function (DUF541), domain 2"/>
    <property type="match status" value="1"/>
</dbReference>
<name>A0ABS2DM93_9BACI</name>
<dbReference type="RefSeq" id="WP_204204932.1">
    <property type="nucleotide sequence ID" value="NZ_JAFELM010000043.1"/>
</dbReference>
<organism evidence="1 2">
    <name type="scientific">Bacillus suaedaesalsae</name>
    <dbReference type="NCBI Taxonomy" id="2810349"/>
    <lineage>
        <taxon>Bacteria</taxon>
        <taxon>Bacillati</taxon>
        <taxon>Bacillota</taxon>
        <taxon>Bacilli</taxon>
        <taxon>Bacillales</taxon>
        <taxon>Bacillaceae</taxon>
        <taxon>Bacillus</taxon>
    </lineage>
</organism>
<keyword evidence="2" id="KW-1185">Reference proteome</keyword>
<evidence type="ECO:0000313" key="2">
    <source>
        <dbReference type="Proteomes" id="UP001518925"/>
    </source>
</evidence>
<gene>
    <name evidence="1" type="ORF">JR050_17535</name>
</gene>
<dbReference type="InterPro" id="IPR007497">
    <property type="entry name" value="SIMPL/DUF541"/>
</dbReference>
<comment type="caution">
    <text evidence="1">The sequence shown here is derived from an EMBL/GenBank/DDBJ whole genome shotgun (WGS) entry which is preliminary data.</text>
</comment>
<dbReference type="Gene3D" id="3.30.110.170">
    <property type="entry name" value="Protein of unknown function (DUF541), domain 1"/>
    <property type="match status" value="1"/>
</dbReference>
<dbReference type="Pfam" id="PF04402">
    <property type="entry name" value="SIMPL"/>
    <property type="match status" value="1"/>
</dbReference>
<proteinExistence type="predicted"/>
<dbReference type="PANTHER" id="PTHR34387">
    <property type="entry name" value="SLR1258 PROTEIN"/>
    <property type="match status" value="1"/>
</dbReference>
<protein>
    <submittedName>
        <fullName evidence="1">SIMPL domain-containing protein</fullName>
    </submittedName>
</protein>
<reference evidence="1 2" key="1">
    <citation type="submission" date="2021-02" db="EMBL/GenBank/DDBJ databases">
        <title>Bacillus sp. RD4P76, an endophyte from a halophyte.</title>
        <authorList>
            <person name="Sun J.-Q."/>
        </authorList>
    </citation>
    <scope>NUCLEOTIDE SEQUENCE [LARGE SCALE GENOMIC DNA]</scope>
    <source>
        <strain evidence="1 2">RD4P76</strain>
    </source>
</reference>
<sequence>MTQKKYKHLIVSGTGELSVQPDTAFISLGVMTEGKELEVIQKENASQTNNIIDTLLRLGIPREHIQTEEYLIEPVYEFRDNKQFLLGYRVTHILQVKIKDMTKIGQIIDETVQSGANTVNSIRFTVENAEKYYLQALNLAVQDAHAKALSLTNSYSVRLYPIPLRVEEESYQVYPLSKVTAFAAESTPIQPGMQKIEAKIKVEYFYY</sequence>
<dbReference type="Proteomes" id="UP001518925">
    <property type="component" value="Unassembled WGS sequence"/>
</dbReference>
<dbReference type="EMBL" id="JAFELM010000043">
    <property type="protein sequence ID" value="MBM6619467.1"/>
    <property type="molecule type" value="Genomic_DNA"/>
</dbReference>